<dbReference type="InterPro" id="IPR006175">
    <property type="entry name" value="YjgF/YER057c/UK114"/>
</dbReference>
<name>A0A653MUT1_9GAMM</name>
<dbReference type="PANTHER" id="PTHR43857:SF1">
    <property type="entry name" value="YJGH FAMILY PROTEIN"/>
    <property type="match status" value="1"/>
</dbReference>
<dbReference type="EMBL" id="CP054580">
    <property type="protein sequence ID" value="QKS22406.1"/>
    <property type="molecule type" value="Genomic_DNA"/>
</dbReference>
<dbReference type="PANTHER" id="PTHR43857">
    <property type="entry name" value="BLR7761 PROTEIN"/>
    <property type="match status" value="1"/>
</dbReference>
<protein>
    <submittedName>
        <fullName evidence="1">Uncharacterized protein</fullName>
    </submittedName>
</protein>
<dbReference type="AlphaFoldDB" id="A0A653MUT1"/>
<keyword evidence="2" id="KW-1185">Reference proteome</keyword>
<dbReference type="SUPFAM" id="SSF55298">
    <property type="entry name" value="YjgF-like"/>
    <property type="match status" value="1"/>
</dbReference>
<reference evidence="1 2" key="1">
    <citation type="submission" date="2019-12" db="EMBL/GenBank/DDBJ databases">
        <title>Genome sequencing and assembly of endphytes of Porphyra tenera.</title>
        <authorList>
            <person name="Park J.M."/>
            <person name="Shin R."/>
            <person name="Jo S.H."/>
        </authorList>
    </citation>
    <scope>NUCLEOTIDE SEQUENCE [LARGE SCALE GENOMIC DNA]</scope>
    <source>
        <strain evidence="1 2">GPM3</strain>
    </source>
</reference>
<dbReference type="Gene3D" id="3.30.1330.40">
    <property type="entry name" value="RutC-like"/>
    <property type="match status" value="1"/>
</dbReference>
<evidence type="ECO:0000313" key="1">
    <source>
        <dbReference type="EMBL" id="QKS22406.1"/>
    </source>
</evidence>
<organism evidence="1 2">
    <name type="scientific">Vreelandella titanicae</name>
    <dbReference type="NCBI Taxonomy" id="664683"/>
    <lineage>
        <taxon>Bacteria</taxon>
        <taxon>Pseudomonadati</taxon>
        <taxon>Pseudomonadota</taxon>
        <taxon>Gammaproteobacteria</taxon>
        <taxon>Oceanospirillales</taxon>
        <taxon>Halomonadaceae</taxon>
        <taxon>Vreelandella</taxon>
    </lineage>
</organism>
<evidence type="ECO:0000313" key="2">
    <source>
        <dbReference type="Proteomes" id="UP000509761"/>
    </source>
</evidence>
<dbReference type="Proteomes" id="UP000509761">
    <property type="component" value="Chromosome"/>
</dbReference>
<accession>A0A6N0YUC9</accession>
<proteinExistence type="predicted"/>
<dbReference type="InterPro" id="IPR035959">
    <property type="entry name" value="RutC-like_sf"/>
</dbReference>
<accession>A0A653MUT1</accession>
<dbReference type="Pfam" id="PF01042">
    <property type="entry name" value="Ribonuc_L-PSP"/>
    <property type="match status" value="1"/>
</dbReference>
<sequence>MFCCIIKRFKWGIIAMALNTAHAGGVTTTIVNSDELYDPAPNGYSHAVVASGGSRVAYIAGQGGENAQGVLPESFADQVAQAYRNLRTVLQELDASPQQVTRINTYVVNYDPSMLEVMTRYVKETFGDALPAQTLVPVPRLALDGMLFEVDATAVLE</sequence>
<gene>
    <name evidence="1" type="ORF">FX987_00148</name>
</gene>